<dbReference type="RefSeq" id="WP_167112452.1">
    <property type="nucleotide sequence ID" value="NZ_JAANOU010000001.1"/>
</dbReference>
<evidence type="ECO:0000256" key="1">
    <source>
        <dbReference type="SAM" id="Phobius"/>
    </source>
</evidence>
<evidence type="ECO:0000313" key="3">
    <source>
        <dbReference type="Proteomes" id="UP000754495"/>
    </source>
</evidence>
<gene>
    <name evidence="2" type="ORF">FHX46_001864</name>
</gene>
<organism evidence="2 3">
    <name type="scientific">Amycolatopsis viridis</name>
    <dbReference type="NCBI Taxonomy" id="185678"/>
    <lineage>
        <taxon>Bacteria</taxon>
        <taxon>Bacillati</taxon>
        <taxon>Actinomycetota</taxon>
        <taxon>Actinomycetes</taxon>
        <taxon>Pseudonocardiales</taxon>
        <taxon>Pseudonocardiaceae</taxon>
        <taxon>Amycolatopsis</taxon>
    </lineage>
</organism>
<keyword evidence="1" id="KW-1133">Transmembrane helix</keyword>
<dbReference type="Proteomes" id="UP000754495">
    <property type="component" value="Unassembled WGS sequence"/>
</dbReference>
<accession>A0ABX0SUM5</accession>
<evidence type="ECO:0000313" key="2">
    <source>
        <dbReference type="EMBL" id="NIH79334.1"/>
    </source>
</evidence>
<proteinExistence type="predicted"/>
<keyword evidence="1" id="KW-0812">Transmembrane</keyword>
<dbReference type="EMBL" id="JAANOU010000001">
    <property type="protein sequence ID" value="NIH79334.1"/>
    <property type="molecule type" value="Genomic_DNA"/>
</dbReference>
<name>A0ABX0SUM5_9PSEU</name>
<comment type="caution">
    <text evidence="2">The sequence shown here is derived from an EMBL/GenBank/DDBJ whole genome shotgun (WGS) entry which is preliminary data.</text>
</comment>
<feature type="transmembrane region" description="Helical" evidence="1">
    <location>
        <begin position="7"/>
        <end position="26"/>
    </location>
</feature>
<sequence length="55" mass="5683">MARPSPLQVRNLVIAVLAALVAIWNVSHGGQWWITALFGAGCVLALGSAALNRAG</sequence>
<feature type="transmembrane region" description="Helical" evidence="1">
    <location>
        <begin position="32"/>
        <end position="51"/>
    </location>
</feature>
<protein>
    <submittedName>
        <fullName evidence="2">Uncharacterized protein</fullName>
    </submittedName>
</protein>
<keyword evidence="1" id="KW-0472">Membrane</keyword>
<keyword evidence="3" id="KW-1185">Reference proteome</keyword>
<reference evidence="2 3" key="1">
    <citation type="submission" date="2020-03" db="EMBL/GenBank/DDBJ databases">
        <title>Sequencing the genomes of 1000 actinobacteria strains.</title>
        <authorList>
            <person name="Klenk H.-P."/>
        </authorList>
    </citation>
    <scope>NUCLEOTIDE SEQUENCE [LARGE SCALE GENOMIC DNA]</scope>
    <source>
        <strain evidence="2 3">DSM 45668</strain>
    </source>
</reference>